<name>A0ABS8KE20_9BURK</name>
<evidence type="ECO:0000313" key="1">
    <source>
        <dbReference type="EMBL" id="MCC8403010.1"/>
    </source>
</evidence>
<dbReference type="RefSeq" id="WP_230561857.1">
    <property type="nucleotide sequence ID" value="NZ_JAJITC010000006.1"/>
</dbReference>
<reference evidence="1 2" key="1">
    <citation type="submission" date="2021-11" db="EMBL/GenBank/DDBJ databases">
        <authorList>
            <person name="Oh E.-T."/>
            <person name="Kim S.-B."/>
        </authorList>
    </citation>
    <scope>NUCLEOTIDE SEQUENCE [LARGE SCALE GENOMIC DNA]</scope>
    <source>
        <strain evidence="1 2">MMS20-SJTN17</strain>
    </source>
</reference>
<organism evidence="1 2">
    <name type="scientific">Paraburkholderia translucens</name>
    <dbReference type="NCBI Taxonomy" id="2886945"/>
    <lineage>
        <taxon>Bacteria</taxon>
        <taxon>Pseudomonadati</taxon>
        <taxon>Pseudomonadota</taxon>
        <taxon>Betaproteobacteria</taxon>
        <taxon>Burkholderiales</taxon>
        <taxon>Burkholderiaceae</taxon>
        <taxon>Paraburkholderia</taxon>
    </lineage>
</organism>
<sequence>MEWDKVGAVRFLQAHARSTSISACAQYTREAIQAGGIYLARTRLAKDYGSSLAGAGFYEVRDEPQAGDVVVIQATGTHIRTYGDV</sequence>
<dbReference type="EMBL" id="JAJITC010000006">
    <property type="protein sequence ID" value="MCC8403010.1"/>
    <property type="molecule type" value="Genomic_DNA"/>
</dbReference>
<proteinExistence type="predicted"/>
<dbReference type="Proteomes" id="UP001430614">
    <property type="component" value="Unassembled WGS sequence"/>
</dbReference>
<protein>
    <submittedName>
        <fullName evidence="1">Uncharacterized protein</fullName>
    </submittedName>
</protein>
<dbReference type="Gene3D" id="3.90.1720.10">
    <property type="entry name" value="endopeptidase domain like (from Nostoc punctiforme)"/>
    <property type="match status" value="1"/>
</dbReference>
<gene>
    <name evidence="1" type="ORF">LJ655_14135</name>
</gene>
<accession>A0ABS8KE20</accession>
<keyword evidence="2" id="KW-1185">Reference proteome</keyword>
<comment type="caution">
    <text evidence="1">The sequence shown here is derived from an EMBL/GenBank/DDBJ whole genome shotgun (WGS) entry which is preliminary data.</text>
</comment>
<evidence type="ECO:0000313" key="2">
    <source>
        <dbReference type="Proteomes" id="UP001430614"/>
    </source>
</evidence>